<name>A0ABZ2XB89_9HYPO</name>
<sequence length="514" mass="58277">MVGAGDSDTREMIAKAEEGDEVSGHSKRLKTRKGKSKKSRANNKQMGNLIAPILSNLPDLRSLYNIATSSPHVLHLLNSPVGAGVLDDVLVSSAENLATTPWMPHIMRLVALIRHCSPINQPASNLSAFVTAFEMPTTLTIVEDLSVPDLQAWPPNFTSRIRLSDVMRGPQGFKAWEIIFLAQKINALSIECFDYFHERIKATKPQHLTDKCYHLDTLPWNRRPDDQTWGESYKMNAGDGPSWYELQRIVLGFWYLQLCYELNNAASEGRLQWSSSDIETIRYMESAGKILPGPRESMDWIVRESLWSVLVYVRDLEGLPDGGSCVGGTDDVNQGLSVFFSPGFKSLQDKHHQLPSPKRRNAALEWPTIALRPPPLASVTRVLTYHSEKVLTGCKGYHWAGPLLCPRGGSRLIQGLLFRPFRRLGFSIWDDERLVEMEMLDDPENRRPRRFHVWSQDQVFTWTSLLSLEEKEELRLYQEALQLKEEREFGELLIGGTVPCKSSDNEPTTDVYEN</sequence>
<dbReference type="Proteomes" id="UP001489902">
    <property type="component" value="Chromosome 7"/>
</dbReference>
<feature type="compositionally biased region" description="Basic and acidic residues" evidence="1">
    <location>
        <begin position="7"/>
        <end position="17"/>
    </location>
</feature>
<evidence type="ECO:0000313" key="2">
    <source>
        <dbReference type="EMBL" id="WZH49926.1"/>
    </source>
</evidence>
<protein>
    <submittedName>
        <fullName evidence="2">Uncharacterized protein</fullName>
    </submittedName>
</protein>
<reference evidence="2 3" key="1">
    <citation type="submission" date="2024-04" db="EMBL/GenBank/DDBJ databases">
        <title>Complete genome sequence of Fusarium acuminatum.</title>
        <authorList>
            <person name="Lan B."/>
        </authorList>
    </citation>
    <scope>NUCLEOTIDE SEQUENCE [LARGE SCALE GENOMIC DNA]</scope>
    <source>
        <strain evidence="2">1A</strain>
    </source>
</reference>
<proteinExistence type="predicted"/>
<accession>A0ABZ2XB89</accession>
<feature type="region of interest" description="Disordered" evidence="1">
    <location>
        <begin position="1"/>
        <end position="43"/>
    </location>
</feature>
<feature type="compositionally biased region" description="Basic residues" evidence="1">
    <location>
        <begin position="25"/>
        <end position="41"/>
    </location>
</feature>
<evidence type="ECO:0000256" key="1">
    <source>
        <dbReference type="SAM" id="MobiDB-lite"/>
    </source>
</evidence>
<keyword evidence="3" id="KW-1185">Reference proteome</keyword>
<gene>
    <name evidence="2" type="ORF">QYS62_011151</name>
</gene>
<dbReference type="EMBL" id="CP151266">
    <property type="protein sequence ID" value="WZH49926.1"/>
    <property type="molecule type" value="Genomic_DNA"/>
</dbReference>
<evidence type="ECO:0000313" key="3">
    <source>
        <dbReference type="Proteomes" id="UP001489902"/>
    </source>
</evidence>
<organism evidence="2 3">
    <name type="scientific">Fusarium acuminatum</name>
    <dbReference type="NCBI Taxonomy" id="5515"/>
    <lineage>
        <taxon>Eukaryota</taxon>
        <taxon>Fungi</taxon>
        <taxon>Dikarya</taxon>
        <taxon>Ascomycota</taxon>
        <taxon>Pezizomycotina</taxon>
        <taxon>Sordariomycetes</taxon>
        <taxon>Hypocreomycetidae</taxon>
        <taxon>Hypocreales</taxon>
        <taxon>Nectriaceae</taxon>
        <taxon>Fusarium</taxon>
        <taxon>Fusarium tricinctum species complex</taxon>
    </lineage>
</organism>